<dbReference type="Proteomes" id="UP000215459">
    <property type="component" value="Unassembled WGS sequence"/>
</dbReference>
<dbReference type="AlphaFoldDB" id="A0A235B1N6"/>
<reference evidence="1 2" key="1">
    <citation type="submission" date="2017-07" db="EMBL/GenBank/DDBJ databases">
        <title>The genome sequence of Paludifilum halophilum highlights mechanisms for microbial adaptation to high salt environemnts.</title>
        <authorList>
            <person name="Belbahri L."/>
        </authorList>
    </citation>
    <scope>NUCLEOTIDE SEQUENCE [LARGE SCALE GENOMIC DNA]</scope>
    <source>
        <strain evidence="1 2">DSM 102817</strain>
    </source>
</reference>
<accession>A0A235B1N6</accession>
<keyword evidence="2" id="KW-1185">Reference proteome</keyword>
<sequence>MNLLDQDILVLKKNARGEKGSFIYFLHERNRFDEKSYREYFNSVINIVNKRADKPLDRDISTMLVKSYSYILRSFIFLLISQ</sequence>
<dbReference type="OrthoDB" id="5337216at2"/>
<name>A0A235B1N6_9BACL</name>
<comment type="caution">
    <text evidence="1">The sequence shown here is derived from an EMBL/GenBank/DDBJ whole genome shotgun (WGS) entry which is preliminary data.</text>
</comment>
<evidence type="ECO:0000313" key="2">
    <source>
        <dbReference type="Proteomes" id="UP000215459"/>
    </source>
</evidence>
<evidence type="ECO:0000313" key="1">
    <source>
        <dbReference type="EMBL" id="OYD06220.1"/>
    </source>
</evidence>
<gene>
    <name evidence="1" type="ORF">CHM34_17320</name>
</gene>
<organism evidence="1 2">
    <name type="scientific">Paludifilum halophilum</name>
    <dbReference type="NCBI Taxonomy" id="1642702"/>
    <lineage>
        <taxon>Bacteria</taxon>
        <taxon>Bacillati</taxon>
        <taxon>Bacillota</taxon>
        <taxon>Bacilli</taxon>
        <taxon>Bacillales</taxon>
        <taxon>Thermoactinomycetaceae</taxon>
        <taxon>Paludifilum</taxon>
    </lineage>
</organism>
<protein>
    <submittedName>
        <fullName evidence="1">Uncharacterized protein</fullName>
    </submittedName>
</protein>
<dbReference type="EMBL" id="NOWF01000015">
    <property type="protein sequence ID" value="OYD06220.1"/>
    <property type="molecule type" value="Genomic_DNA"/>
</dbReference>
<proteinExistence type="predicted"/>